<dbReference type="PANTHER" id="PTHR37426:SF1">
    <property type="entry name" value="RIBOSOMAL RNA LARGE SUBUNIT METHYLTRANSFERASE J"/>
    <property type="match status" value="1"/>
</dbReference>
<dbReference type="InterPro" id="IPR029063">
    <property type="entry name" value="SAM-dependent_MTases_sf"/>
</dbReference>
<evidence type="ECO:0000313" key="1">
    <source>
        <dbReference type="EMBL" id="MFC4998283.1"/>
    </source>
</evidence>
<evidence type="ECO:0000313" key="2">
    <source>
        <dbReference type="Proteomes" id="UP001595912"/>
    </source>
</evidence>
<organism evidence="1 2">
    <name type="scientific">Dactylosporangium cerinum</name>
    <dbReference type="NCBI Taxonomy" id="1434730"/>
    <lineage>
        <taxon>Bacteria</taxon>
        <taxon>Bacillati</taxon>
        <taxon>Actinomycetota</taxon>
        <taxon>Actinomycetes</taxon>
        <taxon>Micromonosporales</taxon>
        <taxon>Micromonosporaceae</taxon>
        <taxon>Dactylosporangium</taxon>
    </lineage>
</organism>
<dbReference type="Pfam" id="PF04378">
    <property type="entry name" value="RsmJ"/>
    <property type="match status" value="1"/>
</dbReference>
<dbReference type="Proteomes" id="UP001595912">
    <property type="component" value="Unassembled WGS sequence"/>
</dbReference>
<protein>
    <submittedName>
        <fullName evidence="1">23S rRNA (Adenine(2030)-N(6))-methyltransferase RlmJ</fullName>
    </submittedName>
</protein>
<dbReference type="Gene3D" id="3.40.50.150">
    <property type="entry name" value="Vaccinia Virus protein VP39"/>
    <property type="match status" value="1"/>
</dbReference>
<dbReference type="EMBL" id="JBHSIU010000011">
    <property type="protein sequence ID" value="MFC4998283.1"/>
    <property type="molecule type" value="Genomic_DNA"/>
</dbReference>
<dbReference type="RefSeq" id="WP_380114538.1">
    <property type="nucleotide sequence ID" value="NZ_JBHSIU010000011.1"/>
</dbReference>
<comment type="caution">
    <text evidence="1">The sequence shown here is derived from an EMBL/GenBank/DDBJ whole genome shotgun (WGS) entry which is preliminary data.</text>
</comment>
<keyword evidence="2" id="KW-1185">Reference proteome</keyword>
<reference evidence="2" key="1">
    <citation type="journal article" date="2019" name="Int. J. Syst. Evol. Microbiol.">
        <title>The Global Catalogue of Microorganisms (GCM) 10K type strain sequencing project: providing services to taxonomists for standard genome sequencing and annotation.</title>
        <authorList>
            <consortium name="The Broad Institute Genomics Platform"/>
            <consortium name="The Broad Institute Genome Sequencing Center for Infectious Disease"/>
            <person name="Wu L."/>
            <person name="Ma J."/>
        </authorList>
    </citation>
    <scope>NUCLEOTIDE SEQUENCE [LARGE SCALE GENOMIC DNA]</scope>
    <source>
        <strain evidence="2">CGMCC 4.7152</strain>
    </source>
</reference>
<accession>A0ABV9VS83</accession>
<dbReference type="PANTHER" id="PTHR37426">
    <property type="entry name" value="RIBOSOMAL RNA LARGE SUBUNIT METHYLTRANSFERASE J"/>
    <property type="match status" value="1"/>
</dbReference>
<dbReference type="SUPFAM" id="SSF53335">
    <property type="entry name" value="S-adenosyl-L-methionine-dependent methyltransferases"/>
    <property type="match status" value="1"/>
</dbReference>
<dbReference type="InterPro" id="IPR007473">
    <property type="entry name" value="RlmJ"/>
</dbReference>
<proteinExistence type="predicted"/>
<gene>
    <name evidence="1" type="primary">rlmJ</name>
    <name evidence="1" type="ORF">ACFPIJ_10605</name>
</gene>
<name>A0ABV9VS83_9ACTN</name>
<sequence length="284" mass="30520">MTATPAPMRYRHSTHAGNHGDVFKHLVLSRLLRHAPRTAGPGLTYVDSHAGSGLYDLTATGDVAAGAWTQGIGRLWQATDAPDACGDYLTCIRELNPDGVLRYYPGSPEVARRLTGPHDSLVLCENQPEVGALLRDNYRGDRRVTAVLADGWQVLGARPATPTGHVLLVDPPYRSADDPERAVALMRDAVRAAPDAVVAVWYPIEHGLDLTAFHRSLRDSHPARLHCAELRVQPVAAGRWLSGSGLAVANAPKAVIDELAELLPWLAALLDQGDAGWSLRAVPG</sequence>